<reference evidence="2" key="2">
    <citation type="submission" date="2020-09" db="EMBL/GenBank/DDBJ databases">
        <authorList>
            <person name="Sun Q."/>
            <person name="Zhou Y."/>
        </authorList>
    </citation>
    <scope>NUCLEOTIDE SEQUENCE</scope>
    <source>
        <strain evidence="2">CGMCC 1.15322</strain>
    </source>
</reference>
<keyword evidence="1" id="KW-0812">Transmembrane</keyword>
<keyword evidence="3" id="KW-1185">Reference proteome</keyword>
<proteinExistence type="predicted"/>
<feature type="transmembrane region" description="Helical" evidence="1">
    <location>
        <begin position="39"/>
        <end position="59"/>
    </location>
</feature>
<evidence type="ECO:0000256" key="1">
    <source>
        <dbReference type="SAM" id="Phobius"/>
    </source>
</evidence>
<accession>A0A916S9G9</accession>
<keyword evidence="1" id="KW-0472">Membrane</keyword>
<organism evidence="2 3">
    <name type="scientific">Polaromonas eurypsychrophila</name>
    <dbReference type="NCBI Taxonomy" id="1614635"/>
    <lineage>
        <taxon>Bacteria</taxon>
        <taxon>Pseudomonadati</taxon>
        <taxon>Pseudomonadota</taxon>
        <taxon>Betaproteobacteria</taxon>
        <taxon>Burkholderiales</taxon>
        <taxon>Comamonadaceae</taxon>
        <taxon>Polaromonas</taxon>
    </lineage>
</organism>
<evidence type="ECO:0000313" key="3">
    <source>
        <dbReference type="Proteomes" id="UP000620596"/>
    </source>
</evidence>
<feature type="transmembrane region" description="Helical" evidence="1">
    <location>
        <begin position="65"/>
        <end position="86"/>
    </location>
</feature>
<comment type="caution">
    <text evidence="2">The sequence shown here is derived from an EMBL/GenBank/DDBJ whole genome shotgun (WGS) entry which is preliminary data.</text>
</comment>
<dbReference type="EMBL" id="BMIG01000002">
    <property type="protein sequence ID" value="GGA89646.1"/>
    <property type="molecule type" value="Genomic_DNA"/>
</dbReference>
<dbReference type="RefSeq" id="WP_188706832.1">
    <property type="nucleotide sequence ID" value="NZ_BMIG01000002.1"/>
</dbReference>
<dbReference type="AlphaFoldDB" id="A0A916S9G9"/>
<reference evidence="2" key="1">
    <citation type="journal article" date="2014" name="Int. J. Syst. Evol. Microbiol.">
        <title>Complete genome sequence of Corynebacterium casei LMG S-19264T (=DSM 44701T), isolated from a smear-ripened cheese.</title>
        <authorList>
            <consortium name="US DOE Joint Genome Institute (JGI-PGF)"/>
            <person name="Walter F."/>
            <person name="Albersmeier A."/>
            <person name="Kalinowski J."/>
            <person name="Ruckert C."/>
        </authorList>
    </citation>
    <scope>NUCLEOTIDE SEQUENCE</scope>
    <source>
        <strain evidence="2">CGMCC 1.15322</strain>
    </source>
</reference>
<protein>
    <submittedName>
        <fullName evidence="2">Uncharacterized protein</fullName>
    </submittedName>
</protein>
<keyword evidence="1" id="KW-1133">Transmembrane helix</keyword>
<sequence>MTSFVNTKYSTEHTGAARVESAIHAASQLRQGFSGTRGLATLLLSAIVASIMVVAYQVTDSVAEGHLLVIWMALWAVAFAGLALFAGTARRLAGRTVSALDAWSQTVAQARADIRMWEAAKTDPRVMADLRVAMARQEVAEDATVAAPLAANVASAPAGLSRRAMRLGGTELRAYQRNYI</sequence>
<evidence type="ECO:0000313" key="2">
    <source>
        <dbReference type="EMBL" id="GGA89646.1"/>
    </source>
</evidence>
<dbReference type="Proteomes" id="UP000620596">
    <property type="component" value="Unassembled WGS sequence"/>
</dbReference>
<gene>
    <name evidence="2" type="ORF">GCM10011496_08090</name>
</gene>
<name>A0A916S9G9_9BURK</name>